<sequence length="481" mass="55038">MVHLYAVQVAQKMWKQRNSFSAELDRSRGLWAHYIFIEGVRYIERLTREPPKVMPSGETGVNKTWMKLLDGRDARSKTVLYVLEDYLGVRQLVFTEPGEDFSSRVTASYPDGRLDDAGNNMWWRRVNLPPWLHLRVWADGVKIRSVVATVPRTDWYMTSMHCNAPGTTGYSAYWDNGLVALHAHRQGDSPSSLASLYRDYALMAPSGVWIYFPVAEGEYLTSVYHRDNYRYDQTAFMFRTNIGRRWLTGTGLVPPSRPRSTTNVFRYLCTLTHDRPLRVYFNTLPISCLNMAFERTINERLPEKNVVWNIKNPPVLMNNDMCCASNVKLEGAVRVTPSYKKPPWSSGLTMFHGPRPAERILCGLLFEYENGRPPAVLGEYRLDGVQGGRESIDLTGVDMLYFGYHFDSDILMHLAQISTEEREDEENIKWTGVSMTAIMEMWYSSVYSRLYFTGPQKSDASTQGKAGGKILSSQTLGDEKI</sequence>
<dbReference type="Proteomes" id="UP001642406">
    <property type="component" value="Unassembled WGS sequence"/>
</dbReference>
<reference evidence="2 3" key="1">
    <citation type="submission" date="2024-01" db="EMBL/GenBank/DDBJ databases">
        <authorList>
            <person name="Allen C."/>
            <person name="Tagirdzhanova G."/>
        </authorList>
    </citation>
    <scope>NUCLEOTIDE SEQUENCE [LARGE SCALE GENOMIC DNA]</scope>
</reference>
<evidence type="ECO:0000313" key="2">
    <source>
        <dbReference type="EMBL" id="CAK7218060.1"/>
    </source>
</evidence>
<feature type="compositionally biased region" description="Polar residues" evidence="1">
    <location>
        <begin position="471"/>
        <end position="481"/>
    </location>
</feature>
<evidence type="ECO:0000313" key="3">
    <source>
        <dbReference type="Proteomes" id="UP001642406"/>
    </source>
</evidence>
<keyword evidence="3" id="KW-1185">Reference proteome</keyword>
<proteinExistence type="predicted"/>
<organism evidence="2 3">
    <name type="scientific">Sporothrix bragantina</name>
    <dbReference type="NCBI Taxonomy" id="671064"/>
    <lineage>
        <taxon>Eukaryota</taxon>
        <taxon>Fungi</taxon>
        <taxon>Dikarya</taxon>
        <taxon>Ascomycota</taxon>
        <taxon>Pezizomycotina</taxon>
        <taxon>Sordariomycetes</taxon>
        <taxon>Sordariomycetidae</taxon>
        <taxon>Ophiostomatales</taxon>
        <taxon>Ophiostomataceae</taxon>
        <taxon>Sporothrix</taxon>
    </lineage>
</organism>
<evidence type="ECO:0000256" key="1">
    <source>
        <dbReference type="SAM" id="MobiDB-lite"/>
    </source>
</evidence>
<dbReference type="EMBL" id="CAWUHC010000022">
    <property type="protein sequence ID" value="CAK7218060.1"/>
    <property type="molecule type" value="Genomic_DNA"/>
</dbReference>
<feature type="region of interest" description="Disordered" evidence="1">
    <location>
        <begin position="458"/>
        <end position="481"/>
    </location>
</feature>
<gene>
    <name evidence="2" type="ORF">SBRCBS47491_003378</name>
</gene>
<name>A0ABP0BFY9_9PEZI</name>
<comment type="caution">
    <text evidence="2">The sequence shown here is derived from an EMBL/GenBank/DDBJ whole genome shotgun (WGS) entry which is preliminary data.</text>
</comment>
<protein>
    <submittedName>
        <fullName evidence="2">Uncharacterized protein</fullName>
    </submittedName>
</protein>
<accession>A0ABP0BFY9</accession>